<feature type="transmembrane region" description="Helical" evidence="1">
    <location>
        <begin position="176"/>
        <end position="199"/>
    </location>
</feature>
<evidence type="ECO:0000313" key="3">
    <source>
        <dbReference type="Proteomes" id="UP000564885"/>
    </source>
</evidence>
<reference evidence="2 3" key="1">
    <citation type="submission" date="2020-04" db="EMBL/GenBank/DDBJ databases">
        <title>Enterovirga sp. isolate from soil.</title>
        <authorList>
            <person name="Chea S."/>
            <person name="Kim D.-U."/>
        </authorList>
    </citation>
    <scope>NUCLEOTIDE SEQUENCE [LARGE SCALE GENOMIC DNA]</scope>
    <source>
        <strain evidence="2 3">DB1703</strain>
    </source>
</reference>
<feature type="transmembrane region" description="Helical" evidence="1">
    <location>
        <begin position="73"/>
        <end position="91"/>
    </location>
</feature>
<dbReference type="AlphaFoldDB" id="A0A849I854"/>
<gene>
    <name evidence="2" type="ORF">HJG44_07505</name>
</gene>
<feature type="transmembrane region" description="Helical" evidence="1">
    <location>
        <begin position="281"/>
        <end position="304"/>
    </location>
</feature>
<feature type="transmembrane region" description="Helical" evidence="1">
    <location>
        <begin position="6"/>
        <end position="26"/>
    </location>
</feature>
<dbReference type="RefSeq" id="WP_171217732.1">
    <property type="nucleotide sequence ID" value="NZ_JABEPP010000002.1"/>
</dbReference>
<keyword evidence="3" id="KW-1185">Reference proteome</keyword>
<sequence length="329" mass="33592">MGQFLLLGFGAGLVSALLFGVVAVGSPAGMVLSYLAPLPILIVALGWHHLVGLLGVAVGALATSFLLRSSAGLAFALGPALPAWWLAYLALMGRARPDRAGAVEWMPAGRLLLWTGVTGSLVALAAAIGLGGGDHAQFVETLRRATEALLRSELGMPRQGPAGTIGGVPTETLVSLLVFVTPIVAAAVFSVTLALNLWLGAKAVAMSGRLPRPWTPVPDIVMPQLALVLLGAGIVAALASGWLGVAGRALAGGLAMMFALQGLGLAHLATLGKQGRPAILALLYLFAILLGHIVLPLLAVVGMIDTAAPLRRNLTRHKPPGRNGPPSPT</sequence>
<protein>
    <submittedName>
        <fullName evidence="2">DUF2232 domain-containing protein</fullName>
    </submittedName>
</protein>
<evidence type="ECO:0000313" key="2">
    <source>
        <dbReference type="EMBL" id="NNM72240.1"/>
    </source>
</evidence>
<dbReference type="EMBL" id="JABEPP010000002">
    <property type="protein sequence ID" value="NNM72240.1"/>
    <property type="molecule type" value="Genomic_DNA"/>
</dbReference>
<feature type="transmembrane region" description="Helical" evidence="1">
    <location>
        <begin position="111"/>
        <end position="132"/>
    </location>
</feature>
<evidence type="ECO:0000256" key="1">
    <source>
        <dbReference type="SAM" id="Phobius"/>
    </source>
</evidence>
<keyword evidence="1" id="KW-1133">Transmembrane helix</keyword>
<dbReference type="Pfam" id="PF09991">
    <property type="entry name" value="DUF2232"/>
    <property type="match status" value="1"/>
</dbReference>
<feature type="transmembrane region" description="Helical" evidence="1">
    <location>
        <begin position="38"/>
        <end position="67"/>
    </location>
</feature>
<accession>A0A849I854</accession>
<dbReference type="InterPro" id="IPR018710">
    <property type="entry name" value="DUF2232"/>
</dbReference>
<feature type="transmembrane region" description="Helical" evidence="1">
    <location>
        <begin position="220"/>
        <end position="243"/>
    </location>
</feature>
<organism evidence="2 3">
    <name type="scientific">Enterovirga aerilata</name>
    <dbReference type="NCBI Taxonomy" id="2730920"/>
    <lineage>
        <taxon>Bacteria</taxon>
        <taxon>Pseudomonadati</taxon>
        <taxon>Pseudomonadota</taxon>
        <taxon>Alphaproteobacteria</taxon>
        <taxon>Hyphomicrobiales</taxon>
        <taxon>Methylobacteriaceae</taxon>
        <taxon>Enterovirga</taxon>
    </lineage>
</organism>
<feature type="transmembrane region" description="Helical" evidence="1">
    <location>
        <begin position="249"/>
        <end position="269"/>
    </location>
</feature>
<comment type="caution">
    <text evidence="2">The sequence shown here is derived from an EMBL/GenBank/DDBJ whole genome shotgun (WGS) entry which is preliminary data.</text>
</comment>
<proteinExistence type="predicted"/>
<keyword evidence="1" id="KW-0472">Membrane</keyword>
<keyword evidence="1" id="KW-0812">Transmembrane</keyword>
<name>A0A849I854_9HYPH</name>
<dbReference type="Proteomes" id="UP000564885">
    <property type="component" value="Unassembled WGS sequence"/>
</dbReference>